<dbReference type="GO" id="GO:0020037">
    <property type="term" value="F:heme binding"/>
    <property type="evidence" value="ECO:0007669"/>
    <property type="project" value="InterPro"/>
</dbReference>
<feature type="binding site" description="axial binding residue" evidence="5">
    <location>
        <position position="113"/>
    </location>
    <ligand>
        <name>heme</name>
        <dbReference type="ChEBI" id="CHEBI:30413"/>
    </ligand>
    <ligandPart>
        <name>Fe</name>
        <dbReference type="ChEBI" id="CHEBI:18248"/>
    </ligandPart>
</feature>
<dbReference type="GO" id="GO:0005737">
    <property type="term" value="C:cytoplasm"/>
    <property type="evidence" value="ECO:0007669"/>
    <property type="project" value="TreeGrafter"/>
</dbReference>
<dbReference type="GO" id="GO:0006082">
    <property type="term" value="P:organic acid metabolic process"/>
    <property type="evidence" value="ECO:0007669"/>
    <property type="project" value="TreeGrafter"/>
</dbReference>
<proteinExistence type="inferred from homology"/>
<keyword evidence="6" id="KW-0560">Oxidoreductase</keyword>
<protein>
    <submittedName>
        <fullName evidence="8">Cytochrome P450</fullName>
    </submittedName>
</protein>
<keyword evidence="5 6" id="KW-0349">Heme</keyword>
<name>A0A914BXD8_9BILA</name>
<dbReference type="Pfam" id="PF00067">
    <property type="entry name" value="p450"/>
    <property type="match status" value="1"/>
</dbReference>
<dbReference type="InterPro" id="IPR017972">
    <property type="entry name" value="Cyt_P450_CS"/>
</dbReference>
<keyword evidence="3 5" id="KW-0408">Iron</keyword>
<accession>A0A914BXD8</accession>
<evidence type="ECO:0000313" key="8">
    <source>
        <dbReference type="WBParaSite" id="ACRNAN_Path_1198.g4669.t1"/>
    </source>
</evidence>
<dbReference type="PRINTS" id="PR00463">
    <property type="entry name" value="EP450I"/>
</dbReference>
<dbReference type="AlphaFoldDB" id="A0A914BXD8"/>
<dbReference type="InterPro" id="IPR050182">
    <property type="entry name" value="Cytochrome_P450_fam2"/>
</dbReference>
<dbReference type="PANTHER" id="PTHR24300">
    <property type="entry name" value="CYTOCHROME P450 508A4-RELATED"/>
    <property type="match status" value="1"/>
</dbReference>
<dbReference type="InterPro" id="IPR001128">
    <property type="entry name" value="Cyt_P450"/>
</dbReference>
<sequence>MHEELDRVIGSDRLVNMDDKAALHYTNAVINEIQRLANIAPQTPIHETSKDVTIHGHLIPKGTSIIPQLALVLMDEEIFPRPEEFRPERYLNSKGELTKCDALIPFSIGKRICAGESLARMELFLFIANVFNQYKILAPPGKMPSLKPSLGGIPMPKPYKVKLVSRFGKHGKVNGMNGI</sequence>
<evidence type="ECO:0000256" key="6">
    <source>
        <dbReference type="RuleBase" id="RU000461"/>
    </source>
</evidence>
<evidence type="ECO:0000256" key="3">
    <source>
        <dbReference type="ARBA" id="ARBA00023004"/>
    </source>
</evidence>
<dbReference type="GO" id="GO:0005506">
    <property type="term" value="F:iron ion binding"/>
    <property type="evidence" value="ECO:0007669"/>
    <property type="project" value="InterPro"/>
</dbReference>
<dbReference type="PRINTS" id="PR00385">
    <property type="entry name" value="P450"/>
</dbReference>
<keyword evidence="2 5" id="KW-0479">Metal-binding</keyword>
<comment type="cofactor">
    <cofactor evidence="5">
        <name>heme</name>
        <dbReference type="ChEBI" id="CHEBI:30413"/>
    </cofactor>
</comment>
<organism evidence="7 8">
    <name type="scientific">Acrobeloides nanus</name>
    <dbReference type="NCBI Taxonomy" id="290746"/>
    <lineage>
        <taxon>Eukaryota</taxon>
        <taxon>Metazoa</taxon>
        <taxon>Ecdysozoa</taxon>
        <taxon>Nematoda</taxon>
        <taxon>Chromadorea</taxon>
        <taxon>Rhabditida</taxon>
        <taxon>Tylenchina</taxon>
        <taxon>Cephalobomorpha</taxon>
        <taxon>Cephaloboidea</taxon>
        <taxon>Cephalobidae</taxon>
        <taxon>Acrobeloides</taxon>
    </lineage>
</organism>
<dbReference type="PANTHER" id="PTHR24300:SF375">
    <property type="entry name" value="CYTOCHROME P450 FAMILY"/>
    <property type="match status" value="1"/>
</dbReference>
<dbReference type="Proteomes" id="UP000887540">
    <property type="component" value="Unplaced"/>
</dbReference>
<dbReference type="PROSITE" id="PS00086">
    <property type="entry name" value="CYTOCHROME_P450"/>
    <property type="match status" value="1"/>
</dbReference>
<dbReference type="InterPro" id="IPR002401">
    <property type="entry name" value="Cyt_P450_E_grp-I"/>
</dbReference>
<dbReference type="WBParaSite" id="ACRNAN_Path_1198.g4669.t1">
    <property type="protein sequence ID" value="ACRNAN_Path_1198.g4669.t1"/>
    <property type="gene ID" value="ACRNAN_Path_1198.g4669"/>
</dbReference>
<dbReference type="GO" id="GO:0016712">
    <property type="term" value="F:oxidoreductase activity, acting on paired donors, with incorporation or reduction of molecular oxygen, reduced flavin or flavoprotein as one donor, and incorporation of one atom of oxygen"/>
    <property type="evidence" value="ECO:0007669"/>
    <property type="project" value="TreeGrafter"/>
</dbReference>
<dbReference type="SUPFAM" id="SSF48264">
    <property type="entry name" value="Cytochrome P450"/>
    <property type="match status" value="1"/>
</dbReference>
<comment type="similarity">
    <text evidence="1 6">Belongs to the cytochrome P450 family.</text>
</comment>
<evidence type="ECO:0000256" key="2">
    <source>
        <dbReference type="ARBA" id="ARBA00022723"/>
    </source>
</evidence>
<evidence type="ECO:0000256" key="5">
    <source>
        <dbReference type="PIRSR" id="PIRSR602401-1"/>
    </source>
</evidence>
<evidence type="ECO:0000256" key="4">
    <source>
        <dbReference type="ARBA" id="ARBA00023033"/>
    </source>
</evidence>
<dbReference type="InterPro" id="IPR036396">
    <property type="entry name" value="Cyt_P450_sf"/>
</dbReference>
<keyword evidence="7" id="KW-1185">Reference proteome</keyword>
<reference evidence="8" key="1">
    <citation type="submission" date="2022-11" db="UniProtKB">
        <authorList>
            <consortium name="WormBaseParasite"/>
        </authorList>
    </citation>
    <scope>IDENTIFICATION</scope>
</reference>
<dbReference type="Gene3D" id="1.10.630.10">
    <property type="entry name" value="Cytochrome P450"/>
    <property type="match status" value="1"/>
</dbReference>
<dbReference type="GO" id="GO:0006805">
    <property type="term" value="P:xenobiotic metabolic process"/>
    <property type="evidence" value="ECO:0007669"/>
    <property type="project" value="TreeGrafter"/>
</dbReference>
<evidence type="ECO:0000256" key="1">
    <source>
        <dbReference type="ARBA" id="ARBA00010617"/>
    </source>
</evidence>
<keyword evidence="4 6" id="KW-0503">Monooxygenase</keyword>
<evidence type="ECO:0000313" key="7">
    <source>
        <dbReference type="Proteomes" id="UP000887540"/>
    </source>
</evidence>